<dbReference type="Gene3D" id="2.60.120.10">
    <property type="entry name" value="Jelly Rolls"/>
    <property type="match status" value="1"/>
</dbReference>
<dbReference type="EMBL" id="BX294153">
    <property type="protein sequence ID" value="CAD79110.1"/>
    <property type="molecule type" value="Genomic_DNA"/>
</dbReference>
<evidence type="ECO:0000313" key="1">
    <source>
        <dbReference type="EMBL" id="CAD79110.1"/>
    </source>
</evidence>
<organism evidence="1 2">
    <name type="scientific">Rhodopirellula baltica (strain DSM 10527 / NCIMB 13988 / SH1)</name>
    <dbReference type="NCBI Taxonomy" id="243090"/>
    <lineage>
        <taxon>Bacteria</taxon>
        <taxon>Pseudomonadati</taxon>
        <taxon>Planctomycetota</taxon>
        <taxon>Planctomycetia</taxon>
        <taxon>Pirellulales</taxon>
        <taxon>Pirellulaceae</taxon>
        <taxon>Rhodopirellula</taxon>
    </lineage>
</organism>
<sequence>MNDVLKRFSDLPWVEIAPGAREKRFTDANQTIRLVQFSPPFVESDPCTKAHVGFVVSGEFEIEFTDSRVQFREGDALSIPAGPATAHRAIITQEVTLFLVEPA</sequence>
<name>Q7UEC8_RHOBA</name>
<dbReference type="OrthoDB" id="9794443at2"/>
<reference evidence="1 2" key="1">
    <citation type="journal article" date="2003" name="Proc. Natl. Acad. Sci. U.S.A.">
        <title>Complete genome sequence of the marine planctomycete Pirellula sp. strain 1.</title>
        <authorList>
            <person name="Gloeckner F.O."/>
            <person name="Kube M."/>
            <person name="Bauer M."/>
            <person name="Teeling H."/>
            <person name="Lombardot T."/>
            <person name="Ludwig W."/>
            <person name="Gade D."/>
            <person name="Beck A."/>
            <person name="Borzym K."/>
            <person name="Heitmann K."/>
            <person name="Rabus R."/>
            <person name="Schlesner H."/>
            <person name="Amann R."/>
            <person name="Reinhardt R."/>
        </authorList>
    </citation>
    <scope>NUCLEOTIDE SEQUENCE [LARGE SCALE GENOMIC DNA]</scope>
    <source>
        <strain evidence="2">DSM 10527 / NCIMB 13988 / SH1</strain>
    </source>
</reference>
<dbReference type="RefSeq" id="WP_011123254.1">
    <property type="nucleotide sequence ID" value="NC_005027.1"/>
</dbReference>
<dbReference type="SUPFAM" id="SSF51182">
    <property type="entry name" value="RmlC-like cupins"/>
    <property type="match status" value="1"/>
</dbReference>
<protein>
    <submittedName>
        <fullName evidence="1">Similar to phosrestin</fullName>
    </submittedName>
</protein>
<keyword evidence="2" id="KW-1185">Reference proteome</keyword>
<dbReference type="STRING" id="243090.RB11418"/>
<accession>Q7UEC8</accession>
<dbReference type="KEGG" id="rba:RB11418"/>
<dbReference type="Proteomes" id="UP000001025">
    <property type="component" value="Chromosome"/>
</dbReference>
<proteinExistence type="predicted"/>
<dbReference type="PATRIC" id="fig|243090.15.peg.5537"/>
<dbReference type="AlphaFoldDB" id="Q7UEC8"/>
<dbReference type="InParanoid" id="Q7UEC8"/>
<gene>
    <name evidence="1" type="primary">arr1</name>
    <name evidence="1" type="ordered locus">RB11418</name>
</gene>
<dbReference type="EnsemblBacteria" id="CAD79110">
    <property type="protein sequence ID" value="CAD79110"/>
    <property type="gene ID" value="RB11418"/>
</dbReference>
<dbReference type="InterPro" id="IPR011051">
    <property type="entry name" value="RmlC_Cupin_sf"/>
</dbReference>
<dbReference type="HOGENOM" id="CLU_2261601_0_0_0"/>
<dbReference type="InterPro" id="IPR014710">
    <property type="entry name" value="RmlC-like_jellyroll"/>
</dbReference>
<evidence type="ECO:0000313" key="2">
    <source>
        <dbReference type="Proteomes" id="UP000001025"/>
    </source>
</evidence>
<dbReference type="eggNOG" id="COG3837">
    <property type="taxonomic scope" value="Bacteria"/>
</dbReference>